<accession>A0ABY1SEN4</accession>
<dbReference type="EMBL" id="FZNV01000001">
    <property type="protein sequence ID" value="SNR29328.1"/>
    <property type="molecule type" value="Genomic_DNA"/>
</dbReference>
<name>A0ABY1SEN4_9FLAO</name>
<organism evidence="1 2">
    <name type="scientific">Maribacter sedimenticola</name>
    <dbReference type="NCBI Taxonomy" id="228956"/>
    <lineage>
        <taxon>Bacteria</taxon>
        <taxon>Pseudomonadati</taxon>
        <taxon>Bacteroidota</taxon>
        <taxon>Flavobacteriia</taxon>
        <taxon>Flavobacteriales</taxon>
        <taxon>Flavobacteriaceae</taxon>
        <taxon>Maribacter</taxon>
    </lineage>
</organism>
<proteinExistence type="predicted"/>
<dbReference type="Proteomes" id="UP000198337">
    <property type="component" value="Unassembled WGS sequence"/>
</dbReference>
<gene>
    <name evidence="1" type="ORF">SAMN04488009_0918</name>
</gene>
<dbReference type="PROSITE" id="PS51257">
    <property type="entry name" value="PROKAR_LIPOPROTEIN"/>
    <property type="match status" value="1"/>
</dbReference>
<comment type="caution">
    <text evidence="1">The sequence shown here is derived from an EMBL/GenBank/DDBJ whole genome shotgun (WGS) entry which is preliminary data.</text>
</comment>
<keyword evidence="2" id="KW-1185">Reference proteome</keyword>
<protein>
    <submittedName>
        <fullName evidence="1">Uncharacterized protein</fullName>
    </submittedName>
</protein>
<dbReference type="RefSeq" id="WP_089259408.1">
    <property type="nucleotide sequence ID" value="NZ_FZNV01000001.1"/>
</dbReference>
<reference evidence="1 2" key="1">
    <citation type="submission" date="2017-06" db="EMBL/GenBank/DDBJ databases">
        <authorList>
            <person name="Varghese N."/>
            <person name="Submissions S."/>
        </authorList>
    </citation>
    <scope>NUCLEOTIDE SEQUENCE [LARGE SCALE GENOMIC DNA]</scope>
    <source>
        <strain evidence="1 2">DSM 19840</strain>
    </source>
</reference>
<sequence length="130" mass="15191">MKPYLILLLILITSCQSNQGFEEIQLSKPTMVSISPDSTVTKQLQEKMGDENYFVFIDDVMWYDSELMMLVDSFEIEQLSTEKRKIKLIGGSNNWQIDMDTTDIKWRYIYFDGSEFLESDAIAMKEFLSN</sequence>
<evidence type="ECO:0000313" key="2">
    <source>
        <dbReference type="Proteomes" id="UP000198337"/>
    </source>
</evidence>
<evidence type="ECO:0000313" key="1">
    <source>
        <dbReference type="EMBL" id="SNR29328.1"/>
    </source>
</evidence>